<protein>
    <submittedName>
        <fullName evidence="1">10380_t:CDS:1</fullName>
    </submittedName>
</protein>
<name>A0ACA9M0G2_9GLOM</name>
<dbReference type="Proteomes" id="UP000789860">
    <property type="component" value="Unassembled WGS sequence"/>
</dbReference>
<evidence type="ECO:0000313" key="1">
    <source>
        <dbReference type="EMBL" id="CAG8552898.1"/>
    </source>
</evidence>
<proteinExistence type="predicted"/>
<evidence type="ECO:0000313" key="2">
    <source>
        <dbReference type="Proteomes" id="UP000789860"/>
    </source>
</evidence>
<gene>
    <name evidence="1" type="ORF">SCALOS_LOCUS5243</name>
</gene>
<feature type="non-terminal residue" evidence="1">
    <location>
        <position position="251"/>
    </location>
</feature>
<reference evidence="1" key="1">
    <citation type="submission" date="2021-06" db="EMBL/GenBank/DDBJ databases">
        <authorList>
            <person name="Kallberg Y."/>
            <person name="Tangrot J."/>
            <person name="Rosling A."/>
        </authorList>
    </citation>
    <scope>NUCLEOTIDE SEQUENCE</scope>
    <source>
        <strain evidence="1">AU212A</strain>
    </source>
</reference>
<sequence length="251" mass="28558">DRARITVMLAANATGTEKLKPIVIGSSIEPHALAQLDRKFRLENRHILLLVDGATSHYNPNEDNDSNENSEEDMLESDKELNSEEESESESLNNEESYASSSRNPIRRSCSHPRLNVSNINKQSRRNSRSPSCSSKGHRGHARPYRLPEPTETPLTNIRIEFLPPHTTAYLQPMNAEYEEGDASDTDEEPPEVLAAEGLNSLKKFVDFFEQQKSDDFKVEDLKVFRKYVSLMGRKYVESLKQKSISDFFLP</sequence>
<organism evidence="1 2">
    <name type="scientific">Scutellospora calospora</name>
    <dbReference type="NCBI Taxonomy" id="85575"/>
    <lineage>
        <taxon>Eukaryota</taxon>
        <taxon>Fungi</taxon>
        <taxon>Fungi incertae sedis</taxon>
        <taxon>Mucoromycota</taxon>
        <taxon>Glomeromycotina</taxon>
        <taxon>Glomeromycetes</taxon>
        <taxon>Diversisporales</taxon>
        <taxon>Gigasporaceae</taxon>
        <taxon>Scutellospora</taxon>
    </lineage>
</organism>
<feature type="non-terminal residue" evidence="1">
    <location>
        <position position="1"/>
    </location>
</feature>
<keyword evidence="2" id="KW-1185">Reference proteome</keyword>
<accession>A0ACA9M0G2</accession>
<comment type="caution">
    <text evidence="1">The sequence shown here is derived from an EMBL/GenBank/DDBJ whole genome shotgun (WGS) entry which is preliminary data.</text>
</comment>
<dbReference type="EMBL" id="CAJVPM010008193">
    <property type="protein sequence ID" value="CAG8552898.1"/>
    <property type="molecule type" value="Genomic_DNA"/>
</dbReference>